<gene>
    <name evidence="6" type="ORF">CRM22_006807</name>
</gene>
<keyword evidence="1" id="KW-0349">Heme</keyword>
<evidence type="ECO:0000313" key="7">
    <source>
        <dbReference type="Proteomes" id="UP000308267"/>
    </source>
</evidence>
<keyword evidence="3" id="KW-0408">Iron</keyword>
<feature type="region of interest" description="Disordered" evidence="4">
    <location>
        <begin position="1"/>
        <end position="27"/>
    </location>
</feature>
<evidence type="ECO:0000256" key="2">
    <source>
        <dbReference type="ARBA" id="ARBA00022723"/>
    </source>
</evidence>
<dbReference type="GO" id="GO:0020037">
    <property type="term" value="F:heme binding"/>
    <property type="evidence" value="ECO:0007669"/>
    <property type="project" value="TreeGrafter"/>
</dbReference>
<dbReference type="Proteomes" id="UP000308267">
    <property type="component" value="Unassembled WGS sequence"/>
</dbReference>
<protein>
    <recommendedName>
        <fullName evidence="5">Cytochrome b5 heme-binding domain-containing protein</fullName>
    </recommendedName>
</protein>
<dbReference type="GO" id="GO:0005737">
    <property type="term" value="C:cytoplasm"/>
    <property type="evidence" value="ECO:0007669"/>
    <property type="project" value="TreeGrafter"/>
</dbReference>
<comment type="caution">
    <text evidence="6">The sequence shown here is derived from an EMBL/GenBank/DDBJ whole genome shotgun (WGS) entry which is preliminary data.</text>
</comment>
<dbReference type="PANTHER" id="PTHR46237:SF1">
    <property type="entry name" value="CYTOCHROME B5 REDUCTASE 4"/>
    <property type="match status" value="1"/>
</dbReference>
<accession>A0A4S2LJ95</accession>
<dbReference type="Gene3D" id="3.10.120.10">
    <property type="entry name" value="Cytochrome b5-like heme/steroid binding domain"/>
    <property type="match status" value="1"/>
</dbReference>
<evidence type="ECO:0000256" key="4">
    <source>
        <dbReference type="SAM" id="MobiDB-lite"/>
    </source>
</evidence>
<dbReference type="AlphaFoldDB" id="A0A4S2LJ95"/>
<dbReference type="InterPro" id="IPR036400">
    <property type="entry name" value="Cyt_B5-like_heme/steroid_sf"/>
</dbReference>
<dbReference type="InterPro" id="IPR001199">
    <property type="entry name" value="Cyt_B5-like_heme/steroid-bd"/>
</dbReference>
<dbReference type="PANTHER" id="PTHR46237">
    <property type="entry name" value="CYTOCHROME B5 REDUCTASE 4 FAMILY MEMBER"/>
    <property type="match status" value="1"/>
</dbReference>
<dbReference type="SUPFAM" id="SSF55856">
    <property type="entry name" value="Cytochrome b5-like heme/steroid binding domain"/>
    <property type="match status" value="1"/>
</dbReference>
<organism evidence="6 7">
    <name type="scientific">Opisthorchis felineus</name>
    <dbReference type="NCBI Taxonomy" id="147828"/>
    <lineage>
        <taxon>Eukaryota</taxon>
        <taxon>Metazoa</taxon>
        <taxon>Spiralia</taxon>
        <taxon>Lophotrochozoa</taxon>
        <taxon>Platyhelminthes</taxon>
        <taxon>Trematoda</taxon>
        <taxon>Digenea</taxon>
        <taxon>Opisthorchiida</taxon>
        <taxon>Opisthorchiata</taxon>
        <taxon>Opisthorchiidae</taxon>
        <taxon>Opisthorchis</taxon>
    </lineage>
</organism>
<dbReference type="PROSITE" id="PS50255">
    <property type="entry name" value="CYTOCHROME_B5_2"/>
    <property type="match status" value="1"/>
</dbReference>
<dbReference type="EMBL" id="SJOL01007113">
    <property type="protein sequence ID" value="TGZ63590.1"/>
    <property type="molecule type" value="Genomic_DNA"/>
</dbReference>
<evidence type="ECO:0000256" key="1">
    <source>
        <dbReference type="ARBA" id="ARBA00022617"/>
    </source>
</evidence>
<name>A0A4S2LJ95_OPIFE</name>
<feature type="domain" description="Cytochrome b5 heme-binding" evidence="5">
    <location>
        <begin position="53"/>
        <end position="132"/>
    </location>
</feature>
<sequence length="427" mass="47557">MADKLPQISLSVDMPEEPMTDERPKVSAQRPLGIGRWLAMTQTAAYRQLVPGNDTITDSELFLHRSPEDMWMALPQNGKLCVFDVTEFARYHPGGIDVLLQNAGTDATEAYRMAHSYVNVNIIEKCRRGFLRRSQTGQARFPNQLLPSMIPSRAPNPLPKKPKWDWTFTDQMNVSVIIEFPQFQTASDSLSWVDNLRALAVWVPPHADSSRGTLIIRTLLDDGTYHRIALRLLPSLSPRLSSLRLTTSTSHSAPDVTGSVLGIDRFSLFLDIVHIQPKSPSSLSSIGSVASDTISSFPDAASDEAFLTCRVKECEHVANSPYRLVRLCWPSDTAWMPVPLGHHVMLRIKDQDDSSPMELGENCVTGTISDSICRRGLLTLQFKDKEPSALRLQTLWLICGPLGFNNAATEIAKQWGVPSQHIIQFKG</sequence>
<dbReference type="InterPro" id="IPR051872">
    <property type="entry name" value="Cytochrome_b5/Flavoprotein_Rdt"/>
</dbReference>
<evidence type="ECO:0000313" key="6">
    <source>
        <dbReference type="EMBL" id="TGZ63590.1"/>
    </source>
</evidence>
<dbReference type="OrthoDB" id="260519at2759"/>
<dbReference type="GO" id="GO:0046872">
    <property type="term" value="F:metal ion binding"/>
    <property type="evidence" value="ECO:0007669"/>
    <property type="project" value="UniProtKB-KW"/>
</dbReference>
<dbReference type="SMART" id="SM01117">
    <property type="entry name" value="Cyt-b5"/>
    <property type="match status" value="1"/>
</dbReference>
<evidence type="ECO:0000256" key="3">
    <source>
        <dbReference type="ARBA" id="ARBA00023004"/>
    </source>
</evidence>
<keyword evidence="7" id="KW-1185">Reference proteome</keyword>
<dbReference type="Pfam" id="PF00173">
    <property type="entry name" value="Cyt-b5"/>
    <property type="match status" value="1"/>
</dbReference>
<keyword evidence="2" id="KW-0479">Metal-binding</keyword>
<dbReference type="GO" id="GO:0004128">
    <property type="term" value="F:cytochrome-b5 reductase activity, acting on NAD(P)H"/>
    <property type="evidence" value="ECO:0007669"/>
    <property type="project" value="TreeGrafter"/>
</dbReference>
<reference evidence="6 7" key="1">
    <citation type="journal article" date="2019" name="BMC Genomics">
        <title>New insights from Opisthorchis felineus genome: update on genomics of the epidemiologically important liver flukes.</title>
        <authorList>
            <person name="Ershov N.I."/>
            <person name="Mordvinov V.A."/>
            <person name="Prokhortchouk E.B."/>
            <person name="Pakharukova M.Y."/>
            <person name="Gunbin K.V."/>
            <person name="Ustyantsev K."/>
            <person name="Genaev M.A."/>
            <person name="Blinov A.G."/>
            <person name="Mazur A."/>
            <person name="Boulygina E."/>
            <person name="Tsygankova S."/>
            <person name="Khrameeva E."/>
            <person name="Chekanov N."/>
            <person name="Fan G."/>
            <person name="Xiao A."/>
            <person name="Zhang H."/>
            <person name="Xu X."/>
            <person name="Yang H."/>
            <person name="Solovyev V."/>
            <person name="Lee S.M."/>
            <person name="Liu X."/>
            <person name="Afonnikov D.A."/>
            <person name="Skryabin K.G."/>
        </authorList>
    </citation>
    <scope>NUCLEOTIDE SEQUENCE [LARGE SCALE GENOMIC DNA]</scope>
    <source>
        <strain evidence="6">AK-0245</strain>
        <tissue evidence="6">Whole organism</tissue>
    </source>
</reference>
<evidence type="ECO:0000259" key="5">
    <source>
        <dbReference type="PROSITE" id="PS50255"/>
    </source>
</evidence>
<proteinExistence type="predicted"/>